<accession>A0A1Z4BPL3</accession>
<proteinExistence type="predicted"/>
<evidence type="ECO:0000313" key="2">
    <source>
        <dbReference type="Proteomes" id="UP000197007"/>
    </source>
</evidence>
<protein>
    <submittedName>
        <fullName evidence="1">Uncharacterized protein</fullName>
    </submittedName>
</protein>
<dbReference type="AlphaFoldDB" id="A0A1Z4BPL3"/>
<keyword evidence="2" id="KW-1185">Reference proteome</keyword>
<name>A0A1Z4BPL3_9FLAO</name>
<organism evidence="1 2">
    <name type="scientific">Capnocytophaga endodontalis</name>
    <dbReference type="NCBI Taxonomy" id="2708117"/>
    <lineage>
        <taxon>Bacteria</taxon>
        <taxon>Pseudomonadati</taxon>
        <taxon>Bacteroidota</taxon>
        <taxon>Flavobacteriia</taxon>
        <taxon>Flavobacteriales</taxon>
        <taxon>Flavobacteriaceae</taxon>
        <taxon>Capnocytophaga</taxon>
    </lineage>
</organism>
<dbReference type="KEGG" id="capn:CBG49_09245"/>
<evidence type="ECO:0000313" key="1">
    <source>
        <dbReference type="EMBL" id="ASF43244.1"/>
    </source>
</evidence>
<dbReference type="EMBL" id="CP022022">
    <property type="protein sequence ID" value="ASF43244.1"/>
    <property type="molecule type" value="Genomic_DNA"/>
</dbReference>
<dbReference type="Proteomes" id="UP000197007">
    <property type="component" value="Chromosome"/>
</dbReference>
<sequence length="148" mass="17849">MALWQYQFTIIPNQYILKDISNEEFEYELWEHANIHKEDFMQVNSFLPKTKSWSENLDIYGNTDSNCLEVFFDREDRVTSVSLRIDFRTDYNKILYQLLSFFKAKDYTLLDENLQPIKTINNESLEVIIKQSAQYKKYNELAYLTNKK</sequence>
<dbReference type="RefSeq" id="WP_088594266.1">
    <property type="nucleotide sequence ID" value="NZ_CP022022.1"/>
</dbReference>
<gene>
    <name evidence="1" type="ORF">CBG49_09245</name>
</gene>
<reference evidence="2" key="1">
    <citation type="submission" date="2017-06" db="EMBL/GenBank/DDBJ databases">
        <title>Complete genome sequence of Capnocytophaga sp. KCOM 1579 (=ChDC OS43) isolated from a human refractory periapical abscess lesion.</title>
        <authorList>
            <person name="Kook J.-K."/>
            <person name="Park S.-N."/>
            <person name="Lim Y.K."/>
            <person name="Roh H."/>
        </authorList>
    </citation>
    <scope>NUCLEOTIDE SEQUENCE [LARGE SCALE GENOMIC DNA]</scope>
    <source>
        <strain evidence="2">ChDC OS43</strain>
    </source>
</reference>